<evidence type="ECO:0000256" key="1">
    <source>
        <dbReference type="ARBA" id="ARBA00001957"/>
    </source>
</evidence>
<dbReference type="SUPFAM" id="SSF47336">
    <property type="entry name" value="ACP-like"/>
    <property type="match status" value="1"/>
</dbReference>
<dbReference type="InterPro" id="IPR006162">
    <property type="entry name" value="Ppantetheine_attach_site"/>
</dbReference>
<dbReference type="InterPro" id="IPR020806">
    <property type="entry name" value="PKS_PP-bd"/>
</dbReference>
<dbReference type="GO" id="GO:0044550">
    <property type="term" value="P:secondary metabolite biosynthetic process"/>
    <property type="evidence" value="ECO:0007669"/>
    <property type="project" value="TreeGrafter"/>
</dbReference>
<dbReference type="PROSITE" id="PS00012">
    <property type="entry name" value="PHOSPHOPANTETHEINE"/>
    <property type="match status" value="1"/>
</dbReference>
<evidence type="ECO:0000256" key="4">
    <source>
        <dbReference type="SAM" id="MobiDB-lite"/>
    </source>
</evidence>
<evidence type="ECO:0000256" key="2">
    <source>
        <dbReference type="ARBA" id="ARBA00022450"/>
    </source>
</evidence>
<dbReference type="Pfam" id="PF00668">
    <property type="entry name" value="Condensation"/>
    <property type="match status" value="1"/>
</dbReference>
<keyword evidence="7" id="KW-1185">Reference proteome</keyword>
<evidence type="ECO:0000313" key="6">
    <source>
        <dbReference type="EMBL" id="TWF82703.1"/>
    </source>
</evidence>
<evidence type="ECO:0000256" key="3">
    <source>
        <dbReference type="ARBA" id="ARBA00022553"/>
    </source>
</evidence>
<dbReference type="Gene3D" id="3.30.559.10">
    <property type="entry name" value="Chloramphenicol acetyltransferase-like domain"/>
    <property type="match status" value="1"/>
</dbReference>
<comment type="caution">
    <text evidence="6">The sequence shown here is derived from an EMBL/GenBank/DDBJ whole genome shotgun (WGS) entry which is preliminary data.</text>
</comment>
<dbReference type="InterPro" id="IPR001242">
    <property type="entry name" value="Condensation_dom"/>
</dbReference>
<dbReference type="EMBL" id="VIWT01000004">
    <property type="protein sequence ID" value="TWF82703.1"/>
    <property type="molecule type" value="Genomic_DNA"/>
</dbReference>
<dbReference type="Pfam" id="PF00550">
    <property type="entry name" value="PP-binding"/>
    <property type="match status" value="1"/>
</dbReference>
<dbReference type="SUPFAM" id="SSF52777">
    <property type="entry name" value="CoA-dependent acyltransferases"/>
    <property type="match status" value="2"/>
</dbReference>
<dbReference type="PANTHER" id="PTHR45527:SF1">
    <property type="entry name" value="FATTY ACID SYNTHASE"/>
    <property type="match status" value="1"/>
</dbReference>
<dbReference type="Proteomes" id="UP000317940">
    <property type="component" value="Unassembled WGS sequence"/>
</dbReference>
<gene>
    <name evidence="6" type="ORF">FHX73_14185</name>
</gene>
<feature type="region of interest" description="Disordered" evidence="4">
    <location>
        <begin position="568"/>
        <end position="587"/>
    </location>
</feature>
<dbReference type="Gene3D" id="1.10.1200.10">
    <property type="entry name" value="ACP-like"/>
    <property type="match status" value="1"/>
</dbReference>
<dbReference type="AlphaFoldDB" id="A0A561T6G6"/>
<dbReference type="Gene3D" id="3.30.559.30">
    <property type="entry name" value="Nonribosomal peptide synthetase, condensation domain"/>
    <property type="match status" value="1"/>
</dbReference>
<dbReference type="InterPro" id="IPR023213">
    <property type="entry name" value="CAT-like_dom_sf"/>
</dbReference>
<feature type="domain" description="Carrier" evidence="5">
    <location>
        <begin position="489"/>
        <end position="564"/>
    </location>
</feature>
<protein>
    <submittedName>
        <fullName evidence="6">Phosphopantetheine binding protein</fullName>
    </submittedName>
</protein>
<reference evidence="6 7" key="1">
    <citation type="submission" date="2019-06" db="EMBL/GenBank/DDBJ databases">
        <title>Sequencing the genomes of 1000 actinobacteria strains.</title>
        <authorList>
            <person name="Klenk H.-P."/>
        </authorList>
    </citation>
    <scope>NUCLEOTIDE SEQUENCE [LARGE SCALE GENOMIC DNA]</scope>
    <source>
        <strain evidence="6 7">DSM 44826</strain>
    </source>
</reference>
<dbReference type="OrthoDB" id="3859428at2"/>
<dbReference type="GO" id="GO:0017000">
    <property type="term" value="P:antibiotic biosynthetic process"/>
    <property type="evidence" value="ECO:0007669"/>
    <property type="project" value="UniProtKB-ARBA"/>
</dbReference>
<dbReference type="PROSITE" id="PS50075">
    <property type="entry name" value="CARRIER"/>
    <property type="match status" value="1"/>
</dbReference>
<name>A0A561T6G6_9ACTN</name>
<comment type="cofactor">
    <cofactor evidence="1">
        <name>pantetheine 4'-phosphate</name>
        <dbReference type="ChEBI" id="CHEBI:47942"/>
    </cofactor>
</comment>
<dbReference type="InterPro" id="IPR009081">
    <property type="entry name" value="PP-bd_ACP"/>
</dbReference>
<feature type="compositionally biased region" description="Polar residues" evidence="4">
    <location>
        <begin position="577"/>
        <end position="587"/>
    </location>
</feature>
<keyword evidence="3" id="KW-0597">Phosphoprotein</keyword>
<dbReference type="GO" id="GO:0005737">
    <property type="term" value="C:cytoplasm"/>
    <property type="evidence" value="ECO:0007669"/>
    <property type="project" value="TreeGrafter"/>
</dbReference>
<dbReference type="GO" id="GO:0043041">
    <property type="term" value="P:amino acid activation for nonribosomal peptide biosynthetic process"/>
    <property type="evidence" value="ECO:0007669"/>
    <property type="project" value="TreeGrafter"/>
</dbReference>
<sequence>MTGTMTQTLEPRGGHEHATNPPAPPPAPTSFAQEQLWLLDRLIPQRQAYNVPGRFRLRGALDRELTARTLRALMERHPALRTAMIEDDGDLWQHVRPTSAVPVPLDWHDLRGLAEAERAERERELALAEAAAPFDLDRAPLWRAVLVRTAEQEHVLLLTLHHIITDGWSIQLFLDEFCQLYAALAAGLPSPLAPLAGSPAASAQRQRELLRTGGLDRERAYWRAELAGAPATMPALAGRPRPAKPSYRGAAVEFTLPTELVERTEALGRRLRASPFMVFLAAFETVLLRCTGRTDILVGTPTSGRGGPDEEKLFGFFVNSLPLRTDLSGSPSFVDAVKRIRATTLAALDHQALPFEEIVRESAGRRGISHHPVFQVLFALTLLQENAEFGALTIEPLPTARTGTAKFDLAMMLYRSASGMRGAVEFATDLFDRDRVERLVELWTALLAAVLADPELPVDSDLLPHPAPEDLAAPDEQPPTGVPAAPTTAPETADRALLATVWREVLGLHTLDPDQDFFDLGGHSLLAMRITARVGAALDLDLPMTVLFQNPTLARFCAAVDAALAEADQPAPGADEPTTTSTSEGQS</sequence>
<organism evidence="6 7">
    <name type="scientific">Kitasatospora viridis</name>
    <dbReference type="NCBI Taxonomy" id="281105"/>
    <lineage>
        <taxon>Bacteria</taxon>
        <taxon>Bacillati</taxon>
        <taxon>Actinomycetota</taxon>
        <taxon>Actinomycetes</taxon>
        <taxon>Kitasatosporales</taxon>
        <taxon>Streptomycetaceae</taxon>
        <taxon>Kitasatospora</taxon>
    </lineage>
</organism>
<dbReference type="PANTHER" id="PTHR45527">
    <property type="entry name" value="NONRIBOSOMAL PEPTIDE SYNTHETASE"/>
    <property type="match status" value="1"/>
</dbReference>
<keyword evidence="2" id="KW-0596">Phosphopantetheine</keyword>
<evidence type="ECO:0000313" key="7">
    <source>
        <dbReference type="Proteomes" id="UP000317940"/>
    </source>
</evidence>
<dbReference type="GO" id="GO:0031177">
    <property type="term" value="F:phosphopantetheine binding"/>
    <property type="evidence" value="ECO:0007669"/>
    <property type="project" value="InterPro"/>
</dbReference>
<dbReference type="GO" id="GO:0003824">
    <property type="term" value="F:catalytic activity"/>
    <property type="evidence" value="ECO:0007669"/>
    <property type="project" value="InterPro"/>
</dbReference>
<dbReference type="SMART" id="SM00823">
    <property type="entry name" value="PKS_PP"/>
    <property type="match status" value="1"/>
</dbReference>
<proteinExistence type="predicted"/>
<dbReference type="InterPro" id="IPR036736">
    <property type="entry name" value="ACP-like_sf"/>
</dbReference>
<evidence type="ECO:0000259" key="5">
    <source>
        <dbReference type="PROSITE" id="PS50075"/>
    </source>
</evidence>
<dbReference type="CDD" id="cd19531">
    <property type="entry name" value="LCL_NRPS-like"/>
    <property type="match status" value="1"/>
</dbReference>
<feature type="region of interest" description="Disordered" evidence="4">
    <location>
        <begin position="1"/>
        <end position="30"/>
    </location>
</feature>
<feature type="region of interest" description="Disordered" evidence="4">
    <location>
        <begin position="461"/>
        <end position="490"/>
    </location>
</feature>
<accession>A0A561T6G6</accession>
<dbReference type="GO" id="GO:0008610">
    <property type="term" value="P:lipid biosynthetic process"/>
    <property type="evidence" value="ECO:0007669"/>
    <property type="project" value="UniProtKB-ARBA"/>
</dbReference>